<dbReference type="AlphaFoldDB" id="A0A9X4KHN4"/>
<organism evidence="1 2">
    <name type="scientific">Cohnella ginsengisoli</name>
    <dbReference type="NCBI Taxonomy" id="425004"/>
    <lineage>
        <taxon>Bacteria</taxon>
        <taxon>Bacillati</taxon>
        <taxon>Bacillota</taxon>
        <taxon>Bacilli</taxon>
        <taxon>Bacillales</taxon>
        <taxon>Paenibacillaceae</taxon>
        <taxon>Cohnella</taxon>
    </lineage>
</organism>
<gene>
    <name evidence="1" type="ORF">OMP38_05000</name>
</gene>
<keyword evidence="2" id="KW-1185">Reference proteome</keyword>
<sequence length="89" mass="10291">MLGEAIQHELKAAKTKHQVLTDSLDSRIRDYIKTSRLIRITVNRAKGEKLSVPCRVVNFDPDNELLTVYHVDEKSVYSFRLNEIDDFGE</sequence>
<name>A0A9X4KHN4_9BACL</name>
<evidence type="ECO:0000313" key="1">
    <source>
        <dbReference type="EMBL" id="MDG0790277.1"/>
    </source>
</evidence>
<dbReference type="RefSeq" id="WP_277564127.1">
    <property type="nucleotide sequence ID" value="NZ_JAPDHZ010000002.1"/>
</dbReference>
<dbReference type="Proteomes" id="UP001153387">
    <property type="component" value="Unassembled WGS sequence"/>
</dbReference>
<evidence type="ECO:0000313" key="2">
    <source>
        <dbReference type="Proteomes" id="UP001153387"/>
    </source>
</evidence>
<accession>A0A9X4KHN4</accession>
<reference evidence="1 2" key="1">
    <citation type="submission" date="2022-10" db="EMBL/GenBank/DDBJ databases">
        <title>Comparative genomic analysis of Cohnella hashimotonis sp. nov., isolated from the International Space Station.</title>
        <authorList>
            <person name="Simpson A."/>
            <person name="Venkateswaran K."/>
        </authorList>
    </citation>
    <scope>NUCLEOTIDE SEQUENCE [LARGE SCALE GENOMIC DNA]</scope>
    <source>
        <strain evidence="1 2">DSM 18997</strain>
    </source>
</reference>
<dbReference type="EMBL" id="JAPDHZ010000002">
    <property type="protein sequence ID" value="MDG0790277.1"/>
    <property type="molecule type" value="Genomic_DNA"/>
</dbReference>
<protein>
    <submittedName>
        <fullName evidence="1">Uncharacterized protein</fullName>
    </submittedName>
</protein>
<proteinExistence type="predicted"/>
<comment type="caution">
    <text evidence="1">The sequence shown here is derived from an EMBL/GenBank/DDBJ whole genome shotgun (WGS) entry which is preliminary data.</text>
</comment>